<dbReference type="OMA" id="CAYIIMA"/>
<proteinExistence type="predicted"/>
<evidence type="ECO:0000313" key="1">
    <source>
        <dbReference type="EnsemblPlants" id="QL02p095033:mrna"/>
    </source>
</evidence>
<dbReference type="PANTHER" id="PTHR33070">
    <property type="entry name" value="OS06G0725500 PROTEIN"/>
    <property type="match status" value="1"/>
</dbReference>
<organism evidence="1 2">
    <name type="scientific">Quercus lobata</name>
    <name type="common">Valley oak</name>
    <dbReference type="NCBI Taxonomy" id="97700"/>
    <lineage>
        <taxon>Eukaryota</taxon>
        <taxon>Viridiplantae</taxon>
        <taxon>Streptophyta</taxon>
        <taxon>Embryophyta</taxon>
        <taxon>Tracheophyta</taxon>
        <taxon>Spermatophyta</taxon>
        <taxon>Magnoliopsida</taxon>
        <taxon>eudicotyledons</taxon>
        <taxon>Gunneridae</taxon>
        <taxon>Pentapetalae</taxon>
        <taxon>rosids</taxon>
        <taxon>fabids</taxon>
        <taxon>Fagales</taxon>
        <taxon>Fagaceae</taxon>
        <taxon>Quercus</taxon>
    </lineage>
</organism>
<dbReference type="Pfam" id="PF03087">
    <property type="entry name" value="BPS1"/>
    <property type="match status" value="2"/>
</dbReference>
<dbReference type="Gramene" id="QL02p095033:mrna">
    <property type="protein sequence ID" value="QL02p095033:mrna"/>
    <property type="gene ID" value="QL02p095033"/>
</dbReference>
<name>A0A7N2L190_QUELO</name>
<evidence type="ECO:0000313" key="2">
    <source>
        <dbReference type="Proteomes" id="UP000594261"/>
    </source>
</evidence>
<dbReference type="GO" id="GO:0048367">
    <property type="term" value="P:shoot system development"/>
    <property type="evidence" value="ECO:0007669"/>
    <property type="project" value="InterPro"/>
</dbReference>
<reference evidence="1" key="2">
    <citation type="submission" date="2021-01" db="UniProtKB">
        <authorList>
            <consortium name="EnsemblPlants"/>
        </authorList>
    </citation>
    <scope>IDENTIFICATION</scope>
</reference>
<sequence>MAASPVNQTSLHHFRSNSFPTRAHPLISEFDNQLSRLRCSEATTSSSASLSQKIIGLQDLNDCVDNLLLLPFAQALAQKQNQKWFNELLDGSLKLLDVCGIAQDALLQTKECTHELQSTLRRRHGSKMELAREVEKYLASRKVVKKAMQKALKGMKTNLNSKKNEDLAIVSLLKELEAVTILVFESLLTFIAGQKSQSKSSSWYVVSKLVHPKRIECEGEETDANEFEKVDAALQTLISHKTRKSDYSIHVQNVQNRMGKLESSIQDVEDVLECLFLLKENMAASTFNSKSHQHTRSNSLPTGTHPLISEFHDQLSRLRELEATSSSSTSICQKLNGLQDLHDCVDKLLLLPFTQALAQEQCEKLVNEMLDGSLRLLEVCDMARDALLQTKECTRELQSTLRRRPDNKMEIRREVEKYVASRKGVKKSMKKILKGMQTKINYNNTEDILIISLLKDLEAATLIGFESLLTFIAKSKSSSWSLVSKLVHHKRVACECEETDANEFEMVDAALQSLISHKPSKYPLLNGNVQTWLRKLELNIQDLEDVLECLSRSTVKTRVSLLNILNH</sequence>
<protein>
    <submittedName>
        <fullName evidence="1">Uncharacterized protein</fullName>
    </submittedName>
</protein>
<accession>A0A7N2L190</accession>
<dbReference type="PANTHER" id="PTHR33070:SF129">
    <property type="entry name" value="DUF241 DOMAIN PROTEIN"/>
    <property type="match status" value="1"/>
</dbReference>
<dbReference type="InParanoid" id="A0A7N2L190"/>
<dbReference type="InterPro" id="IPR004320">
    <property type="entry name" value="BPS1_pln"/>
</dbReference>
<reference evidence="2" key="1">
    <citation type="journal article" date="2016" name="G3 (Bethesda)">
        <title>First Draft Assembly and Annotation of the Genome of a California Endemic Oak Quercus lobata Nee (Fagaceae).</title>
        <authorList>
            <person name="Sork V.L."/>
            <person name="Fitz-Gibbon S.T."/>
            <person name="Puiu D."/>
            <person name="Crepeau M."/>
            <person name="Gugger P.F."/>
            <person name="Sherman R."/>
            <person name="Stevens K."/>
            <person name="Langley C.H."/>
            <person name="Pellegrini M."/>
            <person name="Salzberg S.L."/>
        </authorList>
    </citation>
    <scope>NUCLEOTIDE SEQUENCE [LARGE SCALE GENOMIC DNA]</scope>
    <source>
        <strain evidence="2">cv. SW786</strain>
    </source>
</reference>
<dbReference type="AlphaFoldDB" id="A0A7N2L190"/>
<dbReference type="Proteomes" id="UP000594261">
    <property type="component" value="Chromosome 2"/>
</dbReference>
<dbReference type="GO" id="GO:0048364">
    <property type="term" value="P:root development"/>
    <property type="evidence" value="ECO:0007669"/>
    <property type="project" value="InterPro"/>
</dbReference>
<dbReference type="EnsemblPlants" id="QL02p095033:mrna">
    <property type="protein sequence ID" value="QL02p095033:mrna"/>
    <property type="gene ID" value="QL02p095033"/>
</dbReference>
<keyword evidence="2" id="KW-1185">Reference proteome</keyword>